<dbReference type="Pfam" id="PF01878">
    <property type="entry name" value="EVE"/>
    <property type="match status" value="1"/>
</dbReference>
<dbReference type="CDD" id="cd21133">
    <property type="entry name" value="EVE"/>
    <property type="match status" value="1"/>
</dbReference>
<dbReference type="InterPro" id="IPR052181">
    <property type="entry name" value="5hmC_binding"/>
</dbReference>
<dbReference type="RefSeq" id="WP_243065466.1">
    <property type="nucleotide sequence ID" value="NZ_JAIVFK010000011.1"/>
</dbReference>
<dbReference type="Gene3D" id="3.10.590.10">
    <property type="entry name" value="ph1033 like domains"/>
    <property type="match status" value="1"/>
</dbReference>
<dbReference type="InterPro" id="IPR002740">
    <property type="entry name" value="EVE_domain"/>
</dbReference>
<proteinExistence type="predicted"/>
<dbReference type="EMBL" id="JAIVFP010000001">
    <property type="protein sequence ID" value="MCI4681396.1"/>
    <property type="molecule type" value="Genomic_DNA"/>
</dbReference>
<dbReference type="SUPFAM" id="SSF88697">
    <property type="entry name" value="PUA domain-like"/>
    <property type="match status" value="1"/>
</dbReference>
<dbReference type="PANTHER" id="PTHR14087">
    <property type="entry name" value="THYMOCYTE NUCLEAR PROTEIN 1"/>
    <property type="match status" value="1"/>
</dbReference>
<accession>A0ABS9Z1N7</accession>
<gene>
    <name evidence="2" type="ORF">K2U94_01190</name>
</gene>
<reference evidence="2" key="1">
    <citation type="journal article" date="2022" name="ISME J.">
        <title>Identification of active gaseous-alkane degraders at natural gas seeps.</title>
        <authorList>
            <person name="Farhan Ul Haque M."/>
            <person name="Hernandez M."/>
            <person name="Crombie A.T."/>
            <person name="Murrell J.C."/>
        </authorList>
    </citation>
    <scope>NUCLEOTIDE SEQUENCE</scope>
    <source>
        <strain evidence="2">PC2</strain>
    </source>
</reference>
<evidence type="ECO:0000313" key="2">
    <source>
        <dbReference type="EMBL" id="MCI4681396.1"/>
    </source>
</evidence>
<dbReference type="Proteomes" id="UP001139104">
    <property type="component" value="Unassembled WGS sequence"/>
</dbReference>
<keyword evidence="3" id="KW-1185">Reference proteome</keyword>
<dbReference type="PANTHER" id="PTHR14087:SF7">
    <property type="entry name" value="THYMOCYTE NUCLEAR PROTEIN 1"/>
    <property type="match status" value="1"/>
</dbReference>
<evidence type="ECO:0000313" key="3">
    <source>
        <dbReference type="Proteomes" id="UP001139104"/>
    </source>
</evidence>
<organism evidence="2 3">
    <name type="scientific">Candidatus Rhodoblastus alkanivorans</name>
    <dbReference type="NCBI Taxonomy" id="2954117"/>
    <lineage>
        <taxon>Bacteria</taxon>
        <taxon>Pseudomonadati</taxon>
        <taxon>Pseudomonadota</taxon>
        <taxon>Alphaproteobacteria</taxon>
        <taxon>Hyphomicrobiales</taxon>
        <taxon>Rhodoblastaceae</taxon>
        <taxon>Rhodoblastus</taxon>
    </lineage>
</organism>
<dbReference type="InterPro" id="IPR015947">
    <property type="entry name" value="PUA-like_sf"/>
</dbReference>
<feature type="domain" description="EVE" evidence="1">
    <location>
        <begin position="6"/>
        <end position="137"/>
    </location>
</feature>
<evidence type="ECO:0000259" key="1">
    <source>
        <dbReference type="Pfam" id="PF01878"/>
    </source>
</evidence>
<dbReference type="InterPro" id="IPR047197">
    <property type="entry name" value="THYN1-like_EVE"/>
</dbReference>
<comment type="caution">
    <text evidence="2">The sequence shown here is derived from an EMBL/GenBank/DDBJ whole genome shotgun (WGS) entry which is preliminary data.</text>
</comment>
<sequence length="141" mass="15666">MSDDKSYWLVKSEPDAWSWDQMVACGGEGTGWTGVRNHLAKQQMMAMKLGDLAFFYHSNVGKEIVGIVEVIKTFHPDPTDASGKFGMVDVRAVEPLKRPVTLEEIKADPRFADMALVKMSRLSVQPVSAEQWRAIRALGGL</sequence>
<protein>
    <submittedName>
        <fullName evidence="2">EVE domain-containing protein</fullName>
    </submittedName>
</protein>
<name>A0ABS9Z1N7_9HYPH</name>